<accession>A0ABQ6FMS6</accession>
<evidence type="ECO:0000313" key="2">
    <source>
        <dbReference type="Proteomes" id="UP001344906"/>
    </source>
</evidence>
<name>A0ABQ6FMS6_9CHLR</name>
<keyword evidence="2" id="KW-1185">Reference proteome</keyword>
<dbReference type="Proteomes" id="UP001344906">
    <property type="component" value="Unassembled WGS sequence"/>
</dbReference>
<comment type="caution">
    <text evidence="1">The sequence shown here is derived from an EMBL/GenBank/DDBJ whole genome shotgun (WGS) entry which is preliminary data.</text>
</comment>
<sequence length="86" mass="9049">MVEAGAKGINEGIAIARTIRGVTETGTMIETEIEMMRDFIAVDESASMSGTASMKALTVTQVSNLIGSIRAGSGCTFIRYSDIAWG</sequence>
<protein>
    <submittedName>
        <fullName evidence="1">Uncharacterized protein</fullName>
    </submittedName>
</protein>
<proteinExistence type="predicted"/>
<reference evidence="1 2" key="1">
    <citation type="submission" date="2023-02" db="EMBL/GenBank/DDBJ databases">
        <title>Dictyobacter halimunensis sp. nov., a new member of the class Ktedonobacteria from forest soil in a geothermal area.</title>
        <authorList>
            <person name="Rachmania M.K."/>
            <person name="Ningsih F."/>
            <person name="Sakai Y."/>
            <person name="Yabe S."/>
            <person name="Yokota A."/>
            <person name="Sjamsuridzal W."/>
        </authorList>
    </citation>
    <scope>NUCLEOTIDE SEQUENCE [LARGE SCALE GENOMIC DNA]</scope>
    <source>
        <strain evidence="1 2">S3.2.2.5</strain>
    </source>
</reference>
<gene>
    <name evidence="1" type="ORF">KDH_05960</name>
</gene>
<organism evidence="1 2">
    <name type="scientific">Dictyobacter halimunensis</name>
    <dbReference type="NCBI Taxonomy" id="3026934"/>
    <lineage>
        <taxon>Bacteria</taxon>
        <taxon>Bacillati</taxon>
        <taxon>Chloroflexota</taxon>
        <taxon>Ktedonobacteria</taxon>
        <taxon>Ktedonobacterales</taxon>
        <taxon>Dictyobacteraceae</taxon>
        <taxon>Dictyobacter</taxon>
    </lineage>
</organism>
<evidence type="ECO:0000313" key="1">
    <source>
        <dbReference type="EMBL" id="GLV53744.1"/>
    </source>
</evidence>
<dbReference type="EMBL" id="BSRI01000001">
    <property type="protein sequence ID" value="GLV53744.1"/>
    <property type="molecule type" value="Genomic_DNA"/>
</dbReference>